<evidence type="ECO:0000313" key="2">
    <source>
        <dbReference type="Proteomes" id="UP001358586"/>
    </source>
</evidence>
<protein>
    <submittedName>
        <fullName evidence="1">Uncharacterized protein</fullName>
    </submittedName>
</protein>
<evidence type="ECO:0000313" key="1">
    <source>
        <dbReference type="EMBL" id="KAK5795204.1"/>
    </source>
</evidence>
<reference evidence="1 2" key="1">
    <citation type="submission" date="2023-03" db="EMBL/GenBank/DDBJ databases">
        <title>WGS of Gossypium arboreum.</title>
        <authorList>
            <person name="Yu D."/>
        </authorList>
    </citation>
    <scope>NUCLEOTIDE SEQUENCE [LARGE SCALE GENOMIC DNA]</scope>
    <source>
        <tissue evidence="1">Leaf</tissue>
    </source>
</reference>
<dbReference type="EMBL" id="JARKNE010000010">
    <property type="protein sequence ID" value="KAK5795204.1"/>
    <property type="molecule type" value="Genomic_DNA"/>
</dbReference>
<proteinExistence type="predicted"/>
<name>A0ABR0NJL8_GOSAR</name>
<accession>A0ABR0NJL8</accession>
<sequence>MMASSALRTMNLLWLADSLVEDLLQHMMVLALELVVLLVQPSCLLVRCLLVDNMDPDMPPQVKLPGLGDSADPDMPPRVTLPGVEDNLQMVILFVDSADPDMPLRAHLPAEDELHLESDDFWLCVDCVEEILEVNGSYLMETLVFHTIPCLGFLDIFILNHIHKGIK</sequence>
<comment type="caution">
    <text evidence="1">The sequence shown here is derived from an EMBL/GenBank/DDBJ whole genome shotgun (WGS) entry which is preliminary data.</text>
</comment>
<dbReference type="Proteomes" id="UP001358586">
    <property type="component" value="Chromosome 10"/>
</dbReference>
<gene>
    <name evidence="1" type="ORF">PVK06_036462</name>
</gene>
<organism evidence="1 2">
    <name type="scientific">Gossypium arboreum</name>
    <name type="common">Tree cotton</name>
    <name type="synonym">Gossypium nanking</name>
    <dbReference type="NCBI Taxonomy" id="29729"/>
    <lineage>
        <taxon>Eukaryota</taxon>
        <taxon>Viridiplantae</taxon>
        <taxon>Streptophyta</taxon>
        <taxon>Embryophyta</taxon>
        <taxon>Tracheophyta</taxon>
        <taxon>Spermatophyta</taxon>
        <taxon>Magnoliopsida</taxon>
        <taxon>eudicotyledons</taxon>
        <taxon>Gunneridae</taxon>
        <taxon>Pentapetalae</taxon>
        <taxon>rosids</taxon>
        <taxon>malvids</taxon>
        <taxon>Malvales</taxon>
        <taxon>Malvaceae</taxon>
        <taxon>Malvoideae</taxon>
        <taxon>Gossypium</taxon>
    </lineage>
</organism>
<keyword evidence="2" id="KW-1185">Reference proteome</keyword>